<dbReference type="PANTHER" id="PTHR46193">
    <property type="entry name" value="6-PHOSPHOGLUCONATE PHOSPHATASE"/>
    <property type="match status" value="1"/>
</dbReference>
<keyword evidence="4" id="KW-0460">Magnesium</keyword>
<dbReference type="PANTHER" id="PTHR46193:SF10">
    <property type="entry name" value="6-PHOSPHOGLUCONATE PHOSPHATASE"/>
    <property type="match status" value="1"/>
</dbReference>
<comment type="caution">
    <text evidence="5">The sequence shown here is derived from an EMBL/GenBank/DDBJ whole genome shotgun (WGS) entry which is preliminary data.</text>
</comment>
<dbReference type="SFLD" id="SFLDS00003">
    <property type="entry name" value="Haloacid_Dehalogenase"/>
    <property type="match status" value="1"/>
</dbReference>
<evidence type="ECO:0000256" key="2">
    <source>
        <dbReference type="ARBA" id="ARBA00006171"/>
    </source>
</evidence>
<dbReference type="InterPro" id="IPR036412">
    <property type="entry name" value="HAD-like_sf"/>
</dbReference>
<organism evidence="5 6">
    <name type="scientific">Mycoplana rhizolycopersici</name>
    <dbReference type="NCBI Taxonomy" id="2746702"/>
    <lineage>
        <taxon>Bacteria</taxon>
        <taxon>Pseudomonadati</taxon>
        <taxon>Pseudomonadota</taxon>
        <taxon>Alphaproteobacteria</taxon>
        <taxon>Hyphomicrobiales</taxon>
        <taxon>Rhizobiaceae</taxon>
        <taxon>Mycoplana</taxon>
    </lineage>
</organism>
<comment type="similarity">
    <text evidence="2">Belongs to the HAD-like hydrolase superfamily. CbbY/CbbZ/Gph/YieH family.</text>
</comment>
<dbReference type="EMBL" id="JABXYK010000013">
    <property type="protein sequence ID" value="NVP57416.1"/>
    <property type="molecule type" value="Genomic_DNA"/>
</dbReference>
<dbReference type="Proteomes" id="UP000659172">
    <property type="component" value="Unassembled WGS sequence"/>
</dbReference>
<dbReference type="InterPro" id="IPR051600">
    <property type="entry name" value="Beta-PGM-like"/>
</dbReference>
<evidence type="ECO:0000256" key="1">
    <source>
        <dbReference type="ARBA" id="ARBA00001946"/>
    </source>
</evidence>
<keyword evidence="3" id="KW-0479">Metal-binding</keyword>
<evidence type="ECO:0000313" key="5">
    <source>
        <dbReference type="EMBL" id="NVP57416.1"/>
    </source>
</evidence>
<dbReference type="SUPFAM" id="SSF56784">
    <property type="entry name" value="HAD-like"/>
    <property type="match status" value="1"/>
</dbReference>
<evidence type="ECO:0000256" key="3">
    <source>
        <dbReference type="ARBA" id="ARBA00022723"/>
    </source>
</evidence>
<accession>A0ABX2QJ92</accession>
<evidence type="ECO:0000256" key="4">
    <source>
        <dbReference type="ARBA" id="ARBA00022842"/>
    </source>
</evidence>
<keyword evidence="6" id="KW-1185">Reference proteome</keyword>
<evidence type="ECO:0000313" key="6">
    <source>
        <dbReference type="Proteomes" id="UP000659172"/>
    </source>
</evidence>
<dbReference type="Gene3D" id="3.40.50.1000">
    <property type="entry name" value="HAD superfamily/HAD-like"/>
    <property type="match status" value="1"/>
</dbReference>
<dbReference type="RefSeq" id="WP_176951384.1">
    <property type="nucleotide sequence ID" value="NZ_JABXYK010000013.1"/>
</dbReference>
<protein>
    <submittedName>
        <fullName evidence="5">HAD-IA family hydrolase</fullName>
    </submittedName>
</protein>
<dbReference type="SFLD" id="SFLDG01129">
    <property type="entry name" value="C1.5:_HAD__Beta-PGM__Phosphata"/>
    <property type="match status" value="1"/>
</dbReference>
<proteinExistence type="inferred from homology"/>
<dbReference type="Pfam" id="PF00702">
    <property type="entry name" value="Hydrolase"/>
    <property type="match status" value="1"/>
</dbReference>
<dbReference type="GO" id="GO:0016787">
    <property type="term" value="F:hydrolase activity"/>
    <property type="evidence" value="ECO:0007669"/>
    <property type="project" value="UniProtKB-KW"/>
</dbReference>
<dbReference type="NCBIfam" id="TIGR01509">
    <property type="entry name" value="HAD-SF-IA-v3"/>
    <property type="match status" value="1"/>
</dbReference>
<dbReference type="InterPro" id="IPR006439">
    <property type="entry name" value="HAD-SF_hydro_IA"/>
</dbReference>
<keyword evidence="5" id="KW-0378">Hydrolase</keyword>
<dbReference type="InterPro" id="IPR023198">
    <property type="entry name" value="PGP-like_dom2"/>
</dbReference>
<name>A0ABX2QJ92_9HYPH</name>
<reference evidence="5 6" key="1">
    <citation type="submission" date="2020-06" db="EMBL/GenBank/DDBJ databases">
        <title>Rhizobium sp.nov. isolated from the tomato plant.</title>
        <authorList>
            <person name="Thin K.K."/>
            <person name="Zhang X."/>
            <person name="He S."/>
        </authorList>
    </citation>
    <scope>NUCLEOTIDE SEQUENCE [LARGE SCALE GENOMIC DNA]</scope>
    <source>
        <strain evidence="5 6">DBTS2</strain>
    </source>
</reference>
<comment type="cofactor">
    <cofactor evidence="1">
        <name>Mg(2+)</name>
        <dbReference type="ChEBI" id="CHEBI:18420"/>
    </cofactor>
</comment>
<gene>
    <name evidence="5" type="ORF">HV823_19325</name>
</gene>
<dbReference type="Gene3D" id="1.10.150.240">
    <property type="entry name" value="Putative phosphatase, domain 2"/>
    <property type="match status" value="1"/>
</dbReference>
<sequence>MASERAAAAGVLRRPRLVIFDFDGVIADSETIALEELAAEMTARGAETSYEQARALFLGMSTARHMAYISEKSGRPCAPDFPDVWHGRLFSRYSTELVAVTGVHRTLNLLDRLGIDYCIASGGSVERIRFALDCLGLASRFEGRAFSAEMVARGKPAPDLFLHAAAARSTSPHECLVVEDAPSGVMAAVAAEMPCAAFLGGSHLDPIRTRHRETLIQAGATACVGDHAELQVMIEAR</sequence>
<dbReference type="InterPro" id="IPR023214">
    <property type="entry name" value="HAD_sf"/>
</dbReference>